<feature type="compositionally biased region" description="Low complexity" evidence="1">
    <location>
        <begin position="67"/>
        <end position="87"/>
    </location>
</feature>
<dbReference type="PANTHER" id="PTHR39219:SF1">
    <property type="entry name" value="ER MEMBRANE PROTEIN COMPLEX SUBUNIT 10"/>
    <property type="match status" value="1"/>
</dbReference>
<feature type="region of interest" description="Disordered" evidence="1">
    <location>
        <begin position="64"/>
        <end position="87"/>
    </location>
</feature>
<dbReference type="EMBL" id="JAVRRD010000013">
    <property type="protein sequence ID" value="KAK5052714.1"/>
    <property type="molecule type" value="Genomic_DNA"/>
</dbReference>
<sequence>MLLASALRGLTLLLGTLNIVHAALGTTNTNTNLPRSITLSYSILGADTNIKPLVTVFYDPKSRKHSLSTWTPPTPPTQESSISEPTSPGLVRIHLPNGSTTVTSLAAFSEDLHQKIDLWISPDDGSVFSASVSSLSQPPLSAEEDRYRKKVARAKAKGKPIPARPPVPNTKKAREEAARQLGLYEPVKVNIFTAEEGPAPILNTRAPPVVDAEGREVVQEEQQEKSFFQKYWWVFLAVAVLTMGAGGDK</sequence>
<keyword evidence="4" id="KW-1185">Reference proteome</keyword>
<evidence type="ECO:0000256" key="1">
    <source>
        <dbReference type="SAM" id="MobiDB-lite"/>
    </source>
</evidence>
<evidence type="ECO:0000313" key="3">
    <source>
        <dbReference type="EMBL" id="KAK5052714.1"/>
    </source>
</evidence>
<dbReference type="GeneID" id="89970787"/>
<evidence type="ECO:0000256" key="2">
    <source>
        <dbReference type="SAM" id="SignalP"/>
    </source>
</evidence>
<dbReference type="AlphaFoldDB" id="A0AAV9NC68"/>
<evidence type="ECO:0000313" key="4">
    <source>
        <dbReference type="Proteomes" id="UP001358417"/>
    </source>
</evidence>
<comment type="caution">
    <text evidence="3">The sequence shown here is derived from an EMBL/GenBank/DDBJ whole genome shotgun (WGS) entry which is preliminary data.</text>
</comment>
<evidence type="ECO:0008006" key="5">
    <source>
        <dbReference type="Google" id="ProtNLM"/>
    </source>
</evidence>
<dbReference type="Proteomes" id="UP001358417">
    <property type="component" value="Unassembled WGS sequence"/>
</dbReference>
<keyword evidence="2" id="KW-0732">Signal</keyword>
<gene>
    <name evidence="3" type="ORF">LTR84_002580</name>
</gene>
<accession>A0AAV9NC68</accession>
<dbReference type="RefSeq" id="XP_064706414.1">
    <property type="nucleotide sequence ID" value="XM_064846189.1"/>
</dbReference>
<reference evidence="3 4" key="1">
    <citation type="submission" date="2023-08" db="EMBL/GenBank/DDBJ databases">
        <title>Black Yeasts Isolated from many extreme environments.</title>
        <authorList>
            <person name="Coleine C."/>
            <person name="Stajich J.E."/>
            <person name="Selbmann L."/>
        </authorList>
    </citation>
    <scope>NUCLEOTIDE SEQUENCE [LARGE SCALE GENOMIC DNA]</scope>
    <source>
        <strain evidence="3 4">CCFEE 5792</strain>
    </source>
</reference>
<feature type="signal peptide" evidence="2">
    <location>
        <begin position="1"/>
        <end position="22"/>
    </location>
</feature>
<dbReference type="PANTHER" id="PTHR39219">
    <property type="entry name" value="ER MEMBRANE PROTEIN COMPLEX SUBUNIT 10"/>
    <property type="match status" value="1"/>
</dbReference>
<organism evidence="3 4">
    <name type="scientific">Exophiala bonariae</name>
    <dbReference type="NCBI Taxonomy" id="1690606"/>
    <lineage>
        <taxon>Eukaryota</taxon>
        <taxon>Fungi</taxon>
        <taxon>Dikarya</taxon>
        <taxon>Ascomycota</taxon>
        <taxon>Pezizomycotina</taxon>
        <taxon>Eurotiomycetes</taxon>
        <taxon>Chaetothyriomycetidae</taxon>
        <taxon>Chaetothyriales</taxon>
        <taxon>Herpotrichiellaceae</taxon>
        <taxon>Exophiala</taxon>
    </lineage>
</organism>
<proteinExistence type="predicted"/>
<name>A0AAV9NC68_9EURO</name>
<protein>
    <recommendedName>
        <fullName evidence="5">ER membrane protein complex subunit 10</fullName>
    </recommendedName>
</protein>
<feature type="chain" id="PRO_5043743120" description="ER membrane protein complex subunit 10" evidence="2">
    <location>
        <begin position="23"/>
        <end position="249"/>
    </location>
</feature>